<keyword evidence="3 7" id="KW-0812">Transmembrane</keyword>
<dbReference type="GO" id="GO:0016020">
    <property type="term" value="C:membrane"/>
    <property type="evidence" value="ECO:0007669"/>
    <property type="project" value="UniProtKB-SubCell"/>
</dbReference>
<evidence type="ECO:0000256" key="4">
    <source>
        <dbReference type="ARBA" id="ARBA00022989"/>
    </source>
</evidence>
<dbReference type="RefSeq" id="WP_129404334.1">
    <property type="nucleotide sequence ID" value="NZ_SBKP01000008.1"/>
</dbReference>
<feature type="region of interest" description="Disordered" evidence="6">
    <location>
        <begin position="343"/>
        <end position="396"/>
    </location>
</feature>
<evidence type="ECO:0000256" key="7">
    <source>
        <dbReference type="SAM" id="Phobius"/>
    </source>
</evidence>
<evidence type="ECO:0000256" key="1">
    <source>
        <dbReference type="ARBA" id="ARBA00004141"/>
    </source>
</evidence>
<comment type="subcellular location">
    <subcellularLocation>
        <location evidence="1">Membrane</location>
        <topology evidence="1">Multi-pass membrane protein</topology>
    </subcellularLocation>
</comment>
<proteinExistence type="inferred from homology"/>
<evidence type="ECO:0000256" key="2">
    <source>
        <dbReference type="ARBA" id="ARBA00007802"/>
    </source>
</evidence>
<dbReference type="InterPro" id="IPR007688">
    <property type="entry name" value="Conjugal_tfr_TrbL/VirB6"/>
</dbReference>
<dbReference type="AlphaFoldDB" id="A0A4Q1KGC1"/>
<feature type="compositionally biased region" description="Low complexity" evidence="6">
    <location>
        <begin position="343"/>
        <end position="352"/>
    </location>
</feature>
<evidence type="ECO:0000256" key="3">
    <source>
        <dbReference type="ARBA" id="ARBA00022692"/>
    </source>
</evidence>
<dbReference type="GO" id="GO:0030255">
    <property type="term" value="P:protein secretion by the type IV secretion system"/>
    <property type="evidence" value="ECO:0007669"/>
    <property type="project" value="InterPro"/>
</dbReference>
<reference evidence="9" key="1">
    <citation type="submission" date="2019-01" db="EMBL/GenBank/DDBJ databases">
        <title>Cytophagaceae bacterium strain CAR-16.</title>
        <authorList>
            <person name="Chen W.-M."/>
        </authorList>
    </citation>
    <scope>NUCLEOTIDE SEQUENCE [LARGE SCALE GENOMIC DNA]</scope>
    <source>
        <strain evidence="9">CHR27</strain>
    </source>
</reference>
<keyword evidence="9" id="KW-1185">Reference proteome</keyword>
<evidence type="ECO:0000256" key="5">
    <source>
        <dbReference type="ARBA" id="ARBA00023136"/>
    </source>
</evidence>
<feature type="transmembrane region" description="Helical" evidence="7">
    <location>
        <begin position="187"/>
        <end position="206"/>
    </location>
</feature>
<keyword evidence="4 7" id="KW-1133">Transmembrane helix</keyword>
<dbReference type="EMBL" id="SBKP01000008">
    <property type="protein sequence ID" value="RXR28587.1"/>
    <property type="molecule type" value="Genomic_DNA"/>
</dbReference>
<dbReference type="Proteomes" id="UP000290958">
    <property type="component" value="Unassembled WGS sequence"/>
</dbReference>
<feature type="transmembrane region" description="Helical" evidence="7">
    <location>
        <begin position="218"/>
        <end position="244"/>
    </location>
</feature>
<dbReference type="Pfam" id="PF04610">
    <property type="entry name" value="TrbL"/>
    <property type="match status" value="1"/>
</dbReference>
<feature type="transmembrane region" description="Helical" evidence="7">
    <location>
        <begin position="43"/>
        <end position="63"/>
    </location>
</feature>
<sequence length="396" mass="40570">MSRCEALAAEASGGVAAALRAVDCLSNEMAASAFGRLFGAQGALLPALTILLTLYIALFAFALITGRSRLGVSALTPRMMTLGLVLTFATSWLAWQGVVWNLAIGAPDQLAGILLGSKESATMIFSNRLDAIFAAIADIGTQSTPDAEAAVKSAADGGAFSPSGMMWLAAILLLLGTVGVLLTARIALAVLLALGPIFVVLGLFGATRGLTAGWLRGLVLTALTPLFVVAGGSLIMELLVPIIGGMAVEQGIDARGAMALFVVSAVHVALMAMVLKVAGTMVSGWQVFGLAPTEQPAGAPSVQTAGAQASSPVATPLSDAAQSQPMRRAALVTAAMMPVSADGSAARESAAATHHRQTISPIDQPAPRTAPRGISRAHGVGSRFRAHQPRRKEMFR</sequence>
<evidence type="ECO:0000313" key="9">
    <source>
        <dbReference type="Proteomes" id="UP000290958"/>
    </source>
</evidence>
<gene>
    <name evidence="8" type="ORF">EQG66_09395</name>
</gene>
<feature type="compositionally biased region" description="Polar residues" evidence="6">
    <location>
        <begin position="301"/>
        <end position="313"/>
    </location>
</feature>
<feature type="transmembrane region" description="Helical" evidence="7">
    <location>
        <begin position="164"/>
        <end position="182"/>
    </location>
</feature>
<feature type="transmembrane region" description="Helical" evidence="7">
    <location>
        <begin position="75"/>
        <end position="95"/>
    </location>
</feature>
<organism evidence="8 9">
    <name type="scientific">Sphingobium fluviale</name>
    <dbReference type="NCBI Taxonomy" id="2506423"/>
    <lineage>
        <taxon>Bacteria</taxon>
        <taxon>Pseudomonadati</taxon>
        <taxon>Pseudomonadota</taxon>
        <taxon>Alphaproteobacteria</taxon>
        <taxon>Sphingomonadales</taxon>
        <taxon>Sphingomonadaceae</taxon>
        <taxon>Sphingobium</taxon>
    </lineage>
</organism>
<protein>
    <submittedName>
        <fullName evidence="8">Type IV secretion system protein</fullName>
    </submittedName>
</protein>
<comment type="caution">
    <text evidence="8">The sequence shown here is derived from an EMBL/GenBank/DDBJ whole genome shotgun (WGS) entry which is preliminary data.</text>
</comment>
<evidence type="ECO:0000256" key="6">
    <source>
        <dbReference type="SAM" id="MobiDB-lite"/>
    </source>
</evidence>
<name>A0A4Q1KGC1_9SPHN</name>
<feature type="transmembrane region" description="Helical" evidence="7">
    <location>
        <begin position="256"/>
        <end position="275"/>
    </location>
</feature>
<evidence type="ECO:0000313" key="8">
    <source>
        <dbReference type="EMBL" id="RXR28587.1"/>
    </source>
</evidence>
<keyword evidence="5 7" id="KW-0472">Membrane</keyword>
<accession>A0A4Q1KGC1</accession>
<dbReference type="OrthoDB" id="7400974at2"/>
<feature type="region of interest" description="Disordered" evidence="6">
    <location>
        <begin position="298"/>
        <end position="322"/>
    </location>
</feature>
<comment type="similarity">
    <text evidence="2">Belongs to the TrbL/VirB6 family.</text>
</comment>